<reference evidence="6 7" key="1">
    <citation type="journal article" date="2024" name="Proc. Natl. Acad. Sci. U.S.A.">
        <title>The genetic regulatory architecture and epigenomic basis for age-related changes in rattlesnake venom.</title>
        <authorList>
            <person name="Hogan M.P."/>
            <person name="Holding M.L."/>
            <person name="Nystrom G.S."/>
            <person name="Colston T.J."/>
            <person name="Bartlett D.A."/>
            <person name="Mason A.J."/>
            <person name="Ellsworth S.A."/>
            <person name="Rautsaw R.M."/>
            <person name="Lawrence K.C."/>
            <person name="Strickland J.L."/>
            <person name="He B."/>
            <person name="Fraser P."/>
            <person name="Margres M.J."/>
            <person name="Gilbert D.M."/>
            <person name="Gibbs H.L."/>
            <person name="Parkinson C.L."/>
            <person name="Rokyta D.R."/>
        </authorList>
    </citation>
    <scope>NUCLEOTIDE SEQUENCE [LARGE SCALE GENOMIC DNA]</scope>
    <source>
        <strain evidence="6">DRR0105</strain>
    </source>
</reference>
<keyword evidence="7" id="KW-1185">Reference proteome</keyword>
<dbReference type="PANTHER" id="PTHR22747:SF39">
    <property type="entry name" value="NUCLEOPLASMIN CORE DOMAIN-CONTAINING PROTEIN"/>
    <property type="match status" value="1"/>
</dbReference>
<name>A0AAW1AZ79_CROAD</name>
<evidence type="ECO:0000256" key="2">
    <source>
        <dbReference type="ARBA" id="ARBA00010744"/>
    </source>
</evidence>
<dbReference type="GO" id="GO:0003723">
    <property type="term" value="F:RNA binding"/>
    <property type="evidence" value="ECO:0007669"/>
    <property type="project" value="TreeGrafter"/>
</dbReference>
<dbReference type="Pfam" id="PF03066">
    <property type="entry name" value="Nucleoplasmin"/>
    <property type="match status" value="1"/>
</dbReference>
<evidence type="ECO:0000259" key="5">
    <source>
        <dbReference type="Pfam" id="PF03066"/>
    </source>
</evidence>
<evidence type="ECO:0000256" key="1">
    <source>
        <dbReference type="ARBA" id="ARBA00004123"/>
    </source>
</evidence>
<evidence type="ECO:0000256" key="4">
    <source>
        <dbReference type="SAM" id="MobiDB-lite"/>
    </source>
</evidence>
<evidence type="ECO:0000313" key="7">
    <source>
        <dbReference type="Proteomes" id="UP001474421"/>
    </source>
</evidence>
<evidence type="ECO:0000256" key="3">
    <source>
        <dbReference type="ARBA" id="ARBA00023242"/>
    </source>
</evidence>
<gene>
    <name evidence="6" type="ORF">NXF25_014495</name>
</gene>
<dbReference type="InterPro" id="IPR004301">
    <property type="entry name" value="Nucleoplasmin"/>
</dbReference>
<dbReference type="GO" id="GO:0005737">
    <property type="term" value="C:cytoplasm"/>
    <property type="evidence" value="ECO:0007669"/>
    <property type="project" value="TreeGrafter"/>
</dbReference>
<feature type="domain" description="Nucleoplasmin core" evidence="5">
    <location>
        <begin position="42"/>
        <end position="142"/>
    </location>
</feature>
<accession>A0AAW1AZ79</accession>
<dbReference type="GO" id="GO:0005654">
    <property type="term" value="C:nucleoplasm"/>
    <property type="evidence" value="ECO:0007669"/>
    <property type="project" value="TreeGrafter"/>
</dbReference>
<dbReference type="GO" id="GO:0005730">
    <property type="term" value="C:nucleolus"/>
    <property type="evidence" value="ECO:0007669"/>
    <property type="project" value="TreeGrafter"/>
</dbReference>
<comment type="subcellular location">
    <subcellularLocation>
        <location evidence="1">Nucleus</location>
    </subcellularLocation>
</comment>
<dbReference type="InterPro" id="IPR036824">
    <property type="entry name" value="Nucleoplasmin_core_dom_sf"/>
</dbReference>
<organism evidence="6 7">
    <name type="scientific">Crotalus adamanteus</name>
    <name type="common">Eastern diamondback rattlesnake</name>
    <dbReference type="NCBI Taxonomy" id="8729"/>
    <lineage>
        <taxon>Eukaryota</taxon>
        <taxon>Metazoa</taxon>
        <taxon>Chordata</taxon>
        <taxon>Craniata</taxon>
        <taxon>Vertebrata</taxon>
        <taxon>Euteleostomi</taxon>
        <taxon>Lepidosauria</taxon>
        <taxon>Squamata</taxon>
        <taxon>Bifurcata</taxon>
        <taxon>Unidentata</taxon>
        <taxon>Episquamata</taxon>
        <taxon>Toxicofera</taxon>
        <taxon>Serpentes</taxon>
        <taxon>Colubroidea</taxon>
        <taxon>Viperidae</taxon>
        <taxon>Crotalinae</taxon>
        <taxon>Crotalus</taxon>
    </lineage>
</organism>
<dbReference type="Proteomes" id="UP001474421">
    <property type="component" value="Unassembled WGS sequence"/>
</dbReference>
<dbReference type="InterPro" id="IPR024057">
    <property type="entry name" value="Nucleoplasmin_core_dom"/>
</dbReference>
<keyword evidence="3" id="KW-0539">Nucleus</keyword>
<dbReference type="GO" id="GO:0042393">
    <property type="term" value="F:histone binding"/>
    <property type="evidence" value="ECO:0007669"/>
    <property type="project" value="TreeGrafter"/>
</dbReference>
<evidence type="ECO:0000313" key="6">
    <source>
        <dbReference type="EMBL" id="KAK9395149.1"/>
    </source>
</evidence>
<comment type="similarity">
    <text evidence="2">Belongs to the nucleoplasmin family.</text>
</comment>
<sequence length="188" mass="20642">MKKSVIFQTSSCSVNSIHLNKMASFSSDSDSSSNEGNHVSVFWGCELNATTRRCVVKEDDDLLEHLVYLRTVALGEDADDETHVVAVESRNMASVPEPVPIVSLKHSVLPMVCLDGIELLPPVSFILKSGMGPVYLNGQHLILEDDSDYEPTDDEIPDDADVDDDSFDDEEELPSPEMPAKETSNQIS</sequence>
<feature type="region of interest" description="Disordered" evidence="4">
    <location>
        <begin position="145"/>
        <end position="188"/>
    </location>
</feature>
<feature type="compositionally biased region" description="Acidic residues" evidence="4">
    <location>
        <begin position="145"/>
        <end position="174"/>
    </location>
</feature>
<dbReference type="AlphaFoldDB" id="A0AAW1AZ79"/>
<comment type="caution">
    <text evidence="6">The sequence shown here is derived from an EMBL/GenBank/DDBJ whole genome shotgun (WGS) entry which is preliminary data.</text>
</comment>
<dbReference type="GO" id="GO:0003682">
    <property type="term" value="F:chromatin binding"/>
    <property type="evidence" value="ECO:0007669"/>
    <property type="project" value="TreeGrafter"/>
</dbReference>
<protein>
    <submittedName>
        <fullName evidence="6">Nucleoplasmin-like</fullName>
    </submittedName>
</protein>
<dbReference type="EMBL" id="JAOTOJ010000010">
    <property type="protein sequence ID" value="KAK9395149.1"/>
    <property type="molecule type" value="Genomic_DNA"/>
</dbReference>
<dbReference type="PANTHER" id="PTHR22747">
    <property type="entry name" value="NUCLEOPLASMIN"/>
    <property type="match status" value="1"/>
</dbReference>
<dbReference type="Gene3D" id="2.60.120.340">
    <property type="entry name" value="Nucleoplasmin core domain"/>
    <property type="match status" value="1"/>
</dbReference>
<dbReference type="SUPFAM" id="SSF69203">
    <property type="entry name" value="Nucleoplasmin-like core domain"/>
    <property type="match status" value="1"/>
</dbReference>
<proteinExistence type="inferred from homology"/>
<dbReference type="GO" id="GO:0006338">
    <property type="term" value="P:chromatin remodeling"/>
    <property type="evidence" value="ECO:0007669"/>
    <property type="project" value="TreeGrafter"/>
</dbReference>